<feature type="transmembrane region" description="Helical" evidence="7">
    <location>
        <begin position="708"/>
        <end position="726"/>
    </location>
</feature>
<evidence type="ECO:0000259" key="9">
    <source>
        <dbReference type="PROSITE" id="PS50259"/>
    </source>
</evidence>
<comment type="subcellular location">
    <subcellularLocation>
        <location evidence="1">Membrane</location>
        <topology evidence="1">Multi-pass membrane protein</topology>
    </subcellularLocation>
</comment>
<evidence type="ECO:0000256" key="1">
    <source>
        <dbReference type="ARBA" id="ARBA00004141"/>
    </source>
</evidence>
<keyword evidence="11" id="KW-1185">Reference proteome</keyword>
<evidence type="ECO:0000313" key="10">
    <source>
        <dbReference type="EMBL" id="KAK2179096.1"/>
    </source>
</evidence>
<feature type="transmembrane region" description="Helical" evidence="7">
    <location>
        <begin position="738"/>
        <end position="761"/>
    </location>
</feature>
<keyword evidence="3 7" id="KW-1133">Transmembrane helix</keyword>
<evidence type="ECO:0000256" key="5">
    <source>
        <dbReference type="ARBA" id="ARBA00023170"/>
    </source>
</evidence>
<evidence type="ECO:0000256" key="2">
    <source>
        <dbReference type="ARBA" id="ARBA00022692"/>
    </source>
</evidence>
<evidence type="ECO:0000256" key="8">
    <source>
        <dbReference type="SAM" id="SignalP"/>
    </source>
</evidence>
<dbReference type="InterPro" id="IPR000337">
    <property type="entry name" value="GPCR_3"/>
</dbReference>
<evidence type="ECO:0000256" key="6">
    <source>
        <dbReference type="ARBA" id="ARBA00023180"/>
    </source>
</evidence>
<dbReference type="PRINTS" id="PR00248">
    <property type="entry name" value="GPCRMGR"/>
</dbReference>
<dbReference type="InterPro" id="IPR028082">
    <property type="entry name" value="Peripla_BP_I"/>
</dbReference>
<keyword evidence="4 7" id="KW-0472">Membrane</keyword>
<dbReference type="Gene3D" id="3.40.50.2300">
    <property type="match status" value="2"/>
</dbReference>
<dbReference type="InterPro" id="IPR017978">
    <property type="entry name" value="GPCR_3_C"/>
</dbReference>
<dbReference type="GO" id="GO:0016020">
    <property type="term" value="C:membrane"/>
    <property type="evidence" value="ECO:0007669"/>
    <property type="project" value="UniProtKB-SubCell"/>
</dbReference>
<evidence type="ECO:0000256" key="7">
    <source>
        <dbReference type="SAM" id="Phobius"/>
    </source>
</evidence>
<keyword evidence="6" id="KW-0325">Glycoprotein</keyword>
<protein>
    <recommendedName>
        <fullName evidence="9">G-protein coupled receptors family 3 profile domain-containing protein</fullName>
    </recommendedName>
</protein>
<dbReference type="GO" id="GO:0004930">
    <property type="term" value="F:G protein-coupled receptor activity"/>
    <property type="evidence" value="ECO:0007669"/>
    <property type="project" value="InterPro"/>
</dbReference>
<organism evidence="10 11">
    <name type="scientific">Ridgeia piscesae</name>
    <name type="common">Tubeworm</name>
    <dbReference type="NCBI Taxonomy" id="27915"/>
    <lineage>
        <taxon>Eukaryota</taxon>
        <taxon>Metazoa</taxon>
        <taxon>Spiralia</taxon>
        <taxon>Lophotrochozoa</taxon>
        <taxon>Annelida</taxon>
        <taxon>Polychaeta</taxon>
        <taxon>Sedentaria</taxon>
        <taxon>Canalipalpata</taxon>
        <taxon>Sabellida</taxon>
        <taxon>Siboglinidae</taxon>
        <taxon>Ridgeia</taxon>
    </lineage>
</organism>
<dbReference type="InterPro" id="IPR001828">
    <property type="entry name" value="ANF_lig-bd_rcpt"/>
</dbReference>
<accession>A0AAD9NSL4</accession>
<dbReference type="CDD" id="cd13953">
    <property type="entry name" value="7tm_classC_mGluR-like"/>
    <property type="match status" value="1"/>
</dbReference>
<keyword evidence="2 7" id="KW-0812">Transmembrane</keyword>
<feature type="transmembrane region" description="Helical" evidence="7">
    <location>
        <begin position="622"/>
        <end position="644"/>
    </location>
</feature>
<feature type="transmembrane region" description="Helical" evidence="7">
    <location>
        <begin position="596"/>
        <end position="616"/>
    </location>
</feature>
<dbReference type="InterPro" id="IPR050726">
    <property type="entry name" value="mGluR"/>
</dbReference>
<sequence>MTGQRLFRAVLVVCMVAAARASYCTPPSCGAPVSNYAWYGGESSTGRYVAIGGVFAVHRAGTGRDQCGAISQAGVQNVEAFLWAVRTFKTRYSTPDINIRAVAVDSCDNKNRAVQQVLNLEHCQIAFGTPPVSPSHLLAFVGADTGEQAAALALELGRLNKTLVSPAASSAFLGDITKYPYFLRTVPSDGEQAKALVALLAKRKWKHVQAVLEEGDGVAEAFRAAVAGEDICIVQTHVIPRERSSSHMKDIVRKLTAQRQTRVVVVLARPKAINELLLAAIGRRGMFTWVGGNSWYSSNVTVEGAVKNVADGAVVMALRSDNDDHSDAFMKYFEARKLDTNMYNPWMTAYWEQRFGCSVSGTGAGKCRTNLQSLEGVKIHSSVSYTIKAVDAVLNGIVRALKNGCPDNNPLCAGFVNSDRKWMAIYDKIRSDKFSKTTGDTLDTQHEIYNYRAAHDNCAGHCYVYIGRYAKKDSQTMTGDAVFIKPIYTYNSRGNYNTTSFETTCGQSPCTQCGEGAVTNASLPPAMATSPAPQAAGMSDASTAPVRLRTDTWAIVLLILCCLGIIVVVIFEVYLVSKIVGSPIPSHWRTMWLGQLLLFSIFLCYLVLFVFVVSPTAATCGIIRVGVGVCYAMCFSVLLVKLMIIMSSASIGYLKGIYQFLMFVFAWGVQIVMDVEWAILVPPEANRVDGTDQWVCKQEFTPNVQVQSLVYVMFLIVVCTITAVRANGIITNHREGVFIGMAAGFCIPVWVAWIMVSYLSAGASEPAMAFGLLATATLVLFIMFLPKVRQLNSMGMEGIYAEDDVPDYAGSAILPPTLIHTPSMAPGSIALGPPSFTGKSGPGSIVLLNGGVYTEPQTHTLQSLHFEGSPDALYLRHPGAQINVNSAASVRSAPVGLSSLSEPRYINLTRSQDLSGRIRTKSQPQSDYNFDIYATTRSNRSRGTSGRGSRVSGTLRCTYHVTGNCE</sequence>
<evidence type="ECO:0000256" key="4">
    <source>
        <dbReference type="ARBA" id="ARBA00023136"/>
    </source>
</evidence>
<dbReference type="Pfam" id="PF00003">
    <property type="entry name" value="7tm_3"/>
    <property type="match status" value="1"/>
</dbReference>
<dbReference type="Pfam" id="PF01094">
    <property type="entry name" value="ANF_receptor"/>
    <property type="match status" value="1"/>
</dbReference>
<dbReference type="SUPFAM" id="SSF53822">
    <property type="entry name" value="Periplasmic binding protein-like I"/>
    <property type="match status" value="1"/>
</dbReference>
<feature type="signal peptide" evidence="8">
    <location>
        <begin position="1"/>
        <end position="21"/>
    </location>
</feature>
<dbReference type="Proteomes" id="UP001209878">
    <property type="component" value="Unassembled WGS sequence"/>
</dbReference>
<feature type="transmembrane region" description="Helical" evidence="7">
    <location>
        <begin position="767"/>
        <end position="786"/>
    </location>
</feature>
<name>A0AAD9NSL4_RIDPI</name>
<evidence type="ECO:0000256" key="3">
    <source>
        <dbReference type="ARBA" id="ARBA00022989"/>
    </source>
</evidence>
<dbReference type="AlphaFoldDB" id="A0AAD9NSL4"/>
<evidence type="ECO:0000313" key="11">
    <source>
        <dbReference type="Proteomes" id="UP001209878"/>
    </source>
</evidence>
<keyword evidence="5" id="KW-0675">Receptor</keyword>
<feature type="transmembrane region" description="Helical" evidence="7">
    <location>
        <begin position="656"/>
        <end position="673"/>
    </location>
</feature>
<dbReference type="PANTHER" id="PTHR24060">
    <property type="entry name" value="METABOTROPIC GLUTAMATE RECEPTOR"/>
    <property type="match status" value="1"/>
</dbReference>
<reference evidence="10" key="1">
    <citation type="journal article" date="2023" name="Mol. Biol. Evol.">
        <title>Third-Generation Sequencing Reveals the Adaptive Role of the Epigenome in Three Deep-Sea Polychaetes.</title>
        <authorList>
            <person name="Perez M."/>
            <person name="Aroh O."/>
            <person name="Sun Y."/>
            <person name="Lan Y."/>
            <person name="Juniper S.K."/>
            <person name="Young C.R."/>
            <person name="Angers B."/>
            <person name="Qian P.Y."/>
        </authorList>
    </citation>
    <scope>NUCLEOTIDE SEQUENCE</scope>
    <source>
        <strain evidence="10">R07B-5</strain>
    </source>
</reference>
<feature type="domain" description="G-protein coupled receptors family 3 profile" evidence="9">
    <location>
        <begin position="593"/>
        <end position="791"/>
    </location>
</feature>
<dbReference type="PROSITE" id="PS50259">
    <property type="entry name" value="G_PROTEIN_RECEP_F3_4"/>
    <property type="match status" value="1"/>
</dbReference>
<feature type="transmembrane region" description="Helical" evidence="7">
    <location>
        <begin position="553"/>
        <end position="575"/>
    </location>
</feature>
<keyword evidence="8" id="KW-0732">Signal</keyword>
<feature type="chain" id="PRO_5042057603" description="G-protein coupled receptors family 3 profile domain-containing protein" evidence="8">
    <location>
        <begin position="22"/>
        <end position="966"/>
    </location>
</feature>
<proteinExistence type="predicted"/>
<gene>
    <name evidence="10" type="ORF">NP493_514g01020</name>
</gene>
<dbReference type="EMBL" id="JAODUO010000514">
    <property type="protein sequence ID" value="KAK2179096.1"/>
    <property type="molecule type" value="Genomic_DNA"/>
</dbReference>
<comment type="caution">
    <text evidence="10">The sequence shown here is derived from an EMBL/GenBank/DDBJ whole genome shotgun (WGS) entry which is preliminary data.</text>
</comment>